<reference evidence="3 4" key="1">
    <citation type="submission" date="2011-07" db="EMBL/GenBank/DDBJ databases">
        <authorList>
            <person name="Coyne R."/>
            <person name="Brami D."/>
            <person name="Johnson J."/>
            <person name="Hostetler J."/>
            <person name="Hannick L."/>
            <person name="Clark T."/>
            <person name="Cassidy-Hanley D."/>
            <person name="Inman J."/>
        </authorList>
    </citation>
    <scope>NUCLEOTIDE SEQUENCE [LARGE SCALE GENOMIC DNA]</scope>
    <source>
        <strain evidence="3 4">G5</strain>
    </source>
</reference>
<dbReference type="PRINTS" id="PR00449">
    <property type="entry name" value="RASTRNSFRMNG"/>
</dbReference>
<evidence type="ECO:0000313" key="4">
    <source>
        <dbReference type="Proteomes" id="UP000008983"/>
    </source>
</evidence>
<keyword evidence="1" id="KW-0812">Transmembrane</keyword>
<dbReference type="NCBIfam" id="TIGR00231">
    <property type="entry name" value="small_GTP"/>
    <property type="match status" value="1"/>
</dbReference>
<dbReference type="PANTHER" id="PTHR45662">
    <property type="entry name" value="PHOSPHATIDYLINOSITIDE PHOSPHATASE SAC1"/>
    <property type="match status" value="1"/>
</dbReference>
<feature type="transmembrane region" description="Helical" evidence="1">
    <location>
        <begin position="703"/>
        <end position="720"/>
    </location>
</feature>
<evidence type="ECO:0000259" key="2">
    <source>
        <dbReference type="PROSITE" id="PS50275"/>
    </source>
</evidence>
<dbReference type="GO" id="GO:0003924">
    <property type="term" value="F:GTPase activity"/>
    <property type="evidence" value="ECO:0007669"/>
    <property type="project" value="InterPro"/>
</dbReference>
<dbReference type="GO" id="GO:0043812">
    <property type="term" value="F:phosphatidylinositol-4-phosphate phosphatase activity"/>
    <property type="evidence" value="ECO:0007669"/>
    <property type="project" value="TreeGrafter"/>
</dbReference>
<dbReference type="Gene3D" id="3.40.50.300">
    <property type="entry name" value="P-loop containing nucleotide triphosphate hydrolases"/>
    <property type="match status" value="1"/>
</dbReference>
<dbReference type="AlphaFoldDB" id="G0R2V1"/>
<dbReference type="OMA" id="TNRPRFY"/>
<dbReference type="FunFam" id="3.40.50.300:FF:001800">
    <property type="entry name" value="Rab family GTPase"/>
    <property type="match status" value="1"/>
</dbReference>
<feature type="transmembrane region" description="Helical" evidence="1">
    <location>
        <begin position="673"/>
        <end position="691"/>
    </location>
</feature>
<dbReference type="InParanoid" id="G0R2V1"/>
<keyword evidence="1" id="KW-1133">Transmembrane helix</keyword>
<sequence length="735" mass="86287">MTDNNPFIKIIVVGEQNVGKTCILARYSRGQFDNSCPPTLGMDFSSKLLEYNGNTIRLQLWDIAGQERYTSVSKLYVRGAYGALVVADITNENSLYETLKWKKIIEESCDYLNNKPIPMFLVQNKLDEVKGLGILQEYQKESFLKTWSKENGFSGCLQVSAKDNTNIPDIFQMLIELIIKEGYLKKDEQNQGFKALYGVCELKKSKYLILATESTILGSIYNKNIQKISKMEFFGINPRKEQIHKEDQYYIQMMQSLFKTKTFYFSDEYDLTQSFQRFVKNQIDKNKYNLNYCYNECFLHDFIKIGADEWITPFISGYLKIEYCQINESQIEFILISRRDKRRAGMRFISRGTDLDGNPSNMAETEQITVISQGDQYTIYSFVQTRGSMPFYWSQKTQLTYTPKSKIIGDENSNKEFCRKHFNDQQKYYNKQVLVNLIDKKGKVQLPLGIYFQNLVNKLNDKNLKYIWFDFHHKCRKMKYENLIELINEIKPDLDEMGYYEFQYTKDKINNPTIKKLQSGVVRTNCMDCLDRTNVVQSVIGRTILHQILYNAQINQKQSTAAFEKFSEKLEQKFRNTWTENADIMSILYTGTGALKTDFTRLGKRTINGAIQDGKNSIMRYIYGNFFDGHKQVKFFLDLFNFNFYFIFQDCIDLLLGKLHPKEKNFGPKLNPLIYIILILIFGPLIVKPYVNMLFFRDNQSQFINYATYFYLVAAFLWLIKKLPQIFVQQSILDQ</sequence>
<proteinExistence type="predicted"/>
<accession>G0R2V1</accession>
<dbReference type="GO" id="GO:0005783">
    <property type="term" value="C:endoplasmic reticulum"/>
    <property type="evidence" value="ECO:0007669"/>
    <property type="project" value="TreeGrafter"/>
</dbReference>
<dbReference type="EMBL" id="GL984282">
    <property type="protein sequence ID" value="EGR28223.1"/>
    <property type="molecule type" value="Genomic_DNA"/>
</dbReference>
<dbReference type="PROSITE" id="PS50275">
    <property type="entry name" value="SAC"/>
    <property type="match status" value="1"/>
</dbReference>
<dbReference type="InterPro" id="IPR005225">
    <property type="entry name" value="Small_GTP-bd"/>
</dbReference>
<name>G0R2V1_ICHMU</name>
<dbReference type="InterPro" id="IPR002013">
    <property type="entry name" value="SAC_dom"/>
</dbReference>
<dbReference type="SMART" id="SM00174">
    <property type="entry name" value="RHO"/>
    <property type="match status" value="1"/>
</dbReference>
<dbReference type="GeneID" id="14904275"/>
<dbReference type="GO" id="GO:0005525">
    <property type="term" value="F:GTP binding"/>
    <property type="evidence" value="ECO:0007669"/>
    <property type="project" value="InterPro"/>
</dbReference>
<dbReference type="eggNOG" id="KOG1889">
    <property type="taxonomic scope" value="Eukaryota"/>
</dbReference>
<dbReference type="SMART" id="SM00175">
    <property type="entry name" value="RAB"/>
    <property type="match status" value="1"/>
</dbReference>
<dbReference type="PANTHER" id="PTHR45662:SF2">
    <property type="entry name" value="PHOSPHATIDYLINOSITOL-3-PHOSPHATASE SAC1"/>
    <property type="match status" value="1"/>
</dbReference>
<evidence type="ECO:0000256" key="1">
    <source>
        <dbReference type="SAM" id="Phobius"/>
    </source>
</evidence>
<dbReference type="PROSITE" id="PS51421">
    <property type="entry name" value="RAS"/>
    <property type="match status" value="1"/>
</dbReference>
<dbReference type="Pfam" id="PF00071">
    <property type="entry name" value="Ras"/>
    <property type="match status" value="1"/>
</dbReference>
<dbReference type="eggNOG" id="KOG4423">
    <property type="taxonomic scope" value="Eukaryota"/>
</dbReference>
<dbReference type="STRING" id="857967.G0R2V1"/>
<dbReference type="GO" id="GO:0046856">
    <property type="term" value="P:phosphatidylinositol dephosphorylation"/>
    <property type="evidence" value="ECO:0007669"/>
    <property type="project" value="TreeGrafter"/>
</dbReference>
<dbReference type="PROSITE" id="PS51419">
    <property type="entry name" value="RAB"/>
    <property type="match status" value="1"/>
</dbReference>
<gene>
    <name evidence="3" type="ORF">IMG5_181520</name>
</gene>
<dbReference type="InterPro" id="IPR027417">
    <property type="entry name" value="P-loop_NTPase"/>
</dbReference>
<dbReference type="Proteomes" id="UP000008983">
    <property type="component" value="Unassembled WGS sequence"/>
</dbReference>
<keyword evidence="4" id="KW-1185">Reference proteome</keyword>
<dbReference type="RefSeq" id="XP_004027568.1">
    <property type="nucleotide sequence ID" value="XM_004027519.1"/>
</dbReference>
<dbReference type="SMART" id="SM00173">
    <property type="entry name" value="RAS"/>
    <property type="match status" value="1"/>
</dbReference>
<dbReference type="InterPro" id="IPR001806">
    <property type="entry name" value="Small_GTPase"/>
</dbReference>
<organism evidence="3 4">
    <name type="scientific">Ichthyophthirius multifiliis</name>
    <name type="common">White spot disease agent</name>
    <name type="synonym">Ich</name>
    <dbReference type="NCBI Taxonomy" id="5932"/>
    <lineage>
        <taxon>Eukaryota</taxon>
        <taxon>Sar</taxon>
        <taxon>Alveolata</taxon>
        <taxon>Ciliophora</taxon>
        <taxon>Intramacronucleata</taxon>
        <taxon>Oligohymenophorea</taxon>
        <taxon>Hymenostomatida</taxon>
        <taxon>Ophryoglenina</taxon>
        <taxon>Ichthyophthirius</taxon>
    </lineage>
</organism>
<dbReference type="Pfam" id="PF02383">
    <property type="entry name" value="Syja_N"/>
    <property type="match status" value="1"/>
</dbReference>
<dbReference type="SUPFAM" id="SSF52540">
    <property type="entry name" value="P-loop containing nucleoside triphosphate hydrolases"/>
    <property type="match status" value="1"/>
</dbReference>
<keyword evidence="1" id="KW-0472">Membrane</keyword>
<dbReference type="FunCoup" id="G0R2V1">
    <property type="interactions" value="3"/>
</dbReference>
<evidence type="ECO:0000313" key="3">
    <source>
        <dbReference type="EMBL" id="EGR28223.1"/>
    </source>
</evidence>
<protein>
    <recommendedName>
        <fullName evidence="2">SAC domain-containing protein</fullName>
    </recommendedName>
</protein>
<dbReference type="OrthoDB" id="405996at2759"/>
<feature type="domain" description="SAC" evidence="2">
    <location>
        <begin position="254"/>
        <end position="591"/>
    </location>
</feature>